<keyword evidence="2" id="KW-1185">Reference proteome</keyword>
<gene>
    <name evidence="1" type="ORF">T01_6086</name>
</gene>
<protein>
    <submittedName>
        <fullName evidence="1">Uncharacterized protein</fullName>
    </submittedName>
</protein>
<dbReference type="EMBL" id="JYDH01000191">
    <property type="protein sequence ID" value="KRY28791.1"/>
    <property type="molecule type" value="Genomic_DNA"/>
</dbReference>
<name>A0A0V1AVF7_TRISP</name>
<reference evidence="1 2" key="1">
    <citation type="submission" date="2015-01" db="EMBL/GenBank/DDBJ databases">
        <title>Evolution of Trichinella species and genotypes.</title>
        <authorList>
            <person name="Korhonen P.K."/>
            <person name="Edoardo P."/>
            <person name="Giuseppe L.R."/>
            <person name="Gasser R.B."/>
        </authorList>
    </citation>
    <scope>NUCLEOTIDE SEQUENCE [LARGE SCALE GENOMIC DNA]</scope>
    <source>
        <strain evidence="1">ISS3</strain>
    </source>
</reference>
<comment type="caution">
    <text evidence="1">The sequence shown here is derived from an EMBL/GenBank/DDBJ whole genome shotgun (WGS) entry which is preliminary data.</text>
</comment>
<organism evidence="1 2">
    <name type="scientific">Trichinella spiralis</name>
    <name type="common">Trichina worm</name>
    <dbReference type="NCBI Taxonomy" id="6334"/>
    <lineage>
        <taxon>Eukaryota</taxon>
        <taxon>Metazoa</taxon>
        <taxon>Ecdysozoa</taxon>
        <taxon>Nematoda</taxon>
        <taxon>Enoplea</taxon>
        <taxon>Dorylaimia</taxon>
        <taxon>Trichinellida</taxon>
        <taxon>Trichinellidae</taxon>
        <taxon>Trichinella</taxon>
    </lineage>
</organism>
<dbReference type="AlphaFoldDB" id="A0A0V1AVF7"/>
<evidence type="ECO:0000313" key="1">
    <source>
        <dbReference type="EMBL" id="KRY28791.1"/>
    </source>
</evidence>
<dbReference type="Proteomes" id="UP000054776">
    <property type="component" value="Unassembled WGS sequence"/>
</dbReference>
<dbReference type="InParanoid" id="A0A0V1AVF7"/>
<proteinExistence type="predicted"/>
<evidence type="ECO:0000313" key="2">
    <source>
        <dbReference type="Proteomes" id="UP000054776"/>
    </source>
</evidence>
<sequence length="72" mass="7941">MYKNKTSENQNKTRKQVYEKNKERWNMHVCGLLLEVIDQASAGYASSQTGTCALVVGRFCLVVVGKIAASCA</sequence>
<accession>A0A0V1AVF7</accession>